<sequence length="108" mass="11481">ALSPAWYLRQWPPSWLKVRGVRNSAGGGTVRSSPRRRSASAWPSLRQTAASSVMDRLSKADSSARGPDLAKFTGLQERGEVAEDVDVGQDGEGGLDGGDPPPFCRATV</sequence>
<dbReference type="AlphaFoldDB" id="K0S888"/>
<feature type="non-terminal residue" evidence="2">
    <location>
        <position position="1"/>
    </location>
</feature>
<gene>
    <name evidence="2" type="ORF">THAOC_25298</name>
</gene>
<protein>
    <submittedName>
        <fullName evidence="2">Uncharacterized protein</fullName>
    </submittedName>
</protein>
<proteinExistence type="predicted"/>
<organism evidence="2 3">
    <name type="scientific">Thalassiosira oceanica</name>
    <name type="common">Marine diatom</name>
    <dbReference type="NCBI Taxonomy" id="159749"/>
    <lineage>
        <taxon>Eukaryota</taxon>
        <taxon>Sar</taxon>
        <taxon>Stramenopiles</taxon>
        <taxon>Ochrophyta</taxon>
        <taxon>Bacillariophyta</taxon>
        <taxon>Coscinodiscophyceae</taxon>
        <taxon>Thalassiosirophycidae</taxon>
        <taxon>Thalassiosirales</taxon>
        <taxon>Thalassiosiraceae</taxon>
        <taxon>Thalassiosira</taxon>
    </lineage>
</organism>
<evidence type="ECO:0000313" key="3">
    <source>
        <dbReference type="Proteomes" id="UP000266841"/>
    </source>
</evidence>
<feature type="compositionally biased region" description="Pro residues" evidence="1">
    <location>
        <begin position="99"/>
        <end position="108"/>
    </location>
</feature>
<name>K0S888_THAOC</name>
<evidence type="ECO:0000256" key="1">
    <source>
        <dbReference type="SAM" id="MobiDB-lite"/>
    </source>
</evidence>
<dbReference type="Proteomes" id="UP000266841">
    <property type="component" value="Unassembled WGS sequence"/>
</dbReference>
<comment type="caution">
    <text evidence="2">The sequence shown here is derived from an EMBL/GenBank/DDBJ whole genome shotgun (WGS) entry which is preliminary data.</text>
</comment>
<keyword evidence="3" id="KW-1185">Reference proteome</keyword>
<feature type="region of interest" description="Disordered" evidence="1">
    <location>
        <begin position="20"/>
        <end position="108"/>
    </location>
</feature>
<dbReference type="EMBL" id="AGNL01034875">
    <property type="protein sequence ID" value="EJK55017.1"/>
    <property type="molecule type" value="Genomic_DNA"/>
</dbReference>
<evidence type="ECO:0000313" key="2">
    <source>
        <dbReference type="EMBL" id="EJK55017.1"/>
    </source>
</evidence>
<accession>K0S888</accession>
<reference evidence="2 3" key="1">
    <citation type="journal article" date="2012" name="Genome Biol.">
        <title>Genome and low-iron response of an oceanic diatom adapted to chronic iron limitation.</title>
        <authorList>
            <person name="Lommer M."/>
            <person name="Specht M."/>
            <person name="Roy A.S."/>
            <person name="Kraemer L."/>
            <person name="Andreson R."/>
            <person name="Gutowska M.A."/>
            <person name="Wolf J."/>
            <person name="Bergner S.V."/>
            <person name="Schilhabel M.B."/>
            <person name="Klostermeier U.C."/>
            <person name="Beiko R.G."/>
            <person name="Rosenstiel P."/>
            <person name="Hippler M."/>
            <person name="Laroche J."/>
        </authorList>
    </citation>
    <scope>NUCLEOTIDE SEQUENCE [LARGE SCALE GENOMIC DNA]</scope>
    <source>
        <strain evidence="2 3">CCMP1005</strain>
    </source>
</reference>